<feature type="compositionally biased region" description="Basic residues" evidence="2">
    <location>
        <begin position="235"/>
        <end position="244"/>
    </location>
</feature>
<sequence>MGGGGGEGEDDEDEESEDTGDEGEEGVPGELEYVDAEEGYEVGGPGGGEGVAGGGGREDDESSSSSSDEDESESSDEDEDEEDPNAVHSTESKPNSTINQKRSTKGGSHTLTIPSLTNGLSASTSFSSSSSSSSTSTSNSNMDTNANGSPIHVDGSGQQTTPIPLSTPNQANSVLSSVPPSSTGPAAGPSPTSLVAPTPPPGASASASASAPPPAGETSSTATVKPAKGKEKAGKGKGTKKHRTPSPSPPPPVPPPPLTTVRLELKLGGPSNYEVDVARRAKETGQRPWSPEPPVVVVPEVVVEEKKSIAQEYYDTSDPFIDDSELAVDQRTYFAQTKQQGFYVSSGEVALLKDPSHKSPKKPKSKKPGLGGSLSVASGSGKGKAGQGGRGNANGGDGTRDSPIALVELGGGAGVPGAGGAGMYGAGVSVSAPPGGVGRTGGSGGGVEEEGDEKAGMKRKRYITVVEGGKKRKIVNVNSFHPDLQAAIDVMKASIAAESWEQKGKFPPALKPKLGELAVKAIKLDEYDDHFFNLMPFTMTKLIKRTVYADHVGLLLERQDELLKQLEDLAKAGFARAEEEYQKSLLQWTARQEKFKLEAGGGGGAPTGSNAPTRHPTEERDKDAMDVEMPLASQPAGEAKKDGEKKEKDHPPPSRRYRLTEQMRGIIWDLVLLSNEACRLENEKNSCLEQGGRKVLYQKIVAAFPEGWMSSGQISRDVSAMKKRFEKEAMEMEES</sequence>
<evidence type="ECO:0000256" key="1">
    <source>
        <dbReference type="ARBA" id="ARBA00022553"/>
    </source>
</evidence>
<feature type="region of interest" description="Disordered" evidence="2">
    <location>
        <begin position="597"/>
        <end position="657"/>
    </location>
</feature>
<evidence type="ECO:0000313" key="5">
    <source>
        <dbReference type="EMBL" id="TEB33986.1"/>
    </source>
</evidence>
<gene>
    <name evidence="5" type="ORF">FA13DRAFT_1754027</name>
</gene>
<dbReference type="InterPro" id="IPR026947">
    <property type="entry name" value="UBN_middle_dom"/>
</dbReference>
<feature type="compositionally biased region" description="Gly residues" evidence="2">
    <location>
        <begin position="380"/>
        <end position="397"/>
    </location>
</feature>
<keyword evidence="6" id="KW-1185">Reference proteome</keyword>
<dbReference type="STRING" id="71717.A0A4Y7TIJ0"/>
<dbReference type="Pfam" id="PF08729">
    <property type="entry name" value="HUN"/>
    <property type="match status" value="1"/>
</dbReference>
<feature type="compositionally biased region" description="Polar residues" evidence="2">
    <location>
        <begin position="156"/>
        <end position="175"/>
    </location>
</feature>
<feature type="compositionally biased region" description="Acidic residues" evidence="2">
    <location>
        <begin position="7"/>
        <end position="40"/>
    </location>
</feature>
<reference evidence="5 6" key="1">
    <citation type="journal article" date="2019" name="Nat. Ecol. Evol.">
        <title>Megaphylogeny resolves global patterns of mushroom evolution.</title>
        <authorList>
            <person name="Varga T."/>
            <person name="Krizsan K."/>
            <person name="Foldi C."/>
            <person name="Dima B."/>
            <person name="Sanchez-Garcia M."/>
            <person name="Sanchez-Ramirez S."/>
            <person name="Szollosi G.J."/>
            <person name="Szarkandi J.G."/>
            <person name="Papp V."/>
            <person name="Albert L."/>
            <person name="Andreopoulos W."/>
            <person name="Angelini C."/>
            <person name="Antonin V."/>
            <person name="Barry K.W."/>
            <person name="Bougher N.L."/>
            <person name="Buchanan P."/>
            <person name="Buyck B."/>
            <person name="Bense V."/>
            <person name="Catcheside P."/>
            <person name="Chovatia M."/>
            <person name="Cooper J."/>
            <person name="Damon W."/>
            <person name="Desjardin D."/>
            <person name="Finy P."/>
            <person name="Geml J."/>
            <person name="Haridas S."/>
            <person name="Hughes K."/>
            <person name="Justo A."/>
            <person name="Karasinski D."/>
            <person name="Kautmanova I."/>
            <person name="Kiss B."/>
            <person name="Kocsube S."/>
            <person name="Kotiranta H."/>
            <person name="LaButti K.M."/>
            <person name="Lechner B.E."/>
            <person name="Liimatainen K."/>
            <person name="Lipzen A."/>
            <person name="Lukacs Z."/>
            <person name="Mihaltcheva S."/>
            <person name="Morgado L.N."/>
            <person name="Niskanen T."/>
            <person name="Noordeloos M.E."/>
            <person name="Ohm R.A."/>
            <person name="Ortiz-Santana B."/>
            <person name="Ovrebo C."/>
            <person name="Racz N."/>
            <person name="Riley R."/>
            <person name="Savchenko A."/>
            <person name="Shiryaev A."/>
            <person name="Soop K."/>
            <person name="Spirin V."/>
            <person name="Szebenyi C."/>
            <person name="Tomsovsky M."/>
            <person name="Tulloss R.E."/>
            <person name="Uehling J."/>
            <person name="Grigoriev I.V."/>
            <person name="Vagvolgyi C."/>
            <person name="Papp T."/>
            <person name="Martin F.M."/>
            <person name="Miettinen O."/>
            <person name="Hibbett D.S."/>
            <person name="Nagy L.G."/>
        </authorList>
    </citation>
    <scope>NUCLEOTIDE SEQUENCE [LARGE SCALE GENOMIC DNA]</scope>
    <source>
        <strain evidence="5 6">FP101781</strain>
    </source>
</reference>
<evidence type="ECO:0000259" key="4">
    <source>
        <dbReference type="Pfam" id="PF14075"/>
    </source>
</evidence>
<feature type="compositionally biased region" description="Low complexity" evidence="2">
    <location>
        <begin position="176"/>
        <end position="193"/>
    </location>
</feature>
<name>A0A4Y7TIJ0_COPMI</name>
<feature type="compositionally biased region" description="Low complexity" evidence="2">
    <location>
        <begin position="203"/>
        <end position="226"/>
    </location>
</feature>
<feature type="compositionally biased region" description="Low complexity" evidence="2">
    <location>
        <begin position="121"/>
        <end position="140"/>
    </location>
</feature>
<protein>
    <recommendedName>
        <fullName evidence="7">Ubinuclein middle domain-containing protein</fullName>
    </recommendedName>
</protein>
<feature type="compositionally biased region" description="Basic residues" evidence="2">
    <location>
        <begin position="358"/>
        <end position="367"/>
    </location>
</feature>
<evidence type="ECO:0000256" key="2">
    <source>
        <dbReference type="SAM" id="MobiDB-lite"/>
    </source>
</evidence>
<dbReference type="Proteomes" id="UP000298030">
    <property type="component" value="Unassembled WGS sequence"/>
</dbReference>
<feature type="compositionally biased region" description="Acidic residues" evidence="2">
    <location>
        <begin position="58"/>
        <end position="84"/>
    </location>
</feature>
<feature type="region of interest" description="Disordered" evidence="2">
    <location>
        <begin position="1"/>
        <end position="262"/>
    </location>
</feature>
<evidence type="ECO:0000313" key="6">
    <source>
        <dbReference type="Proteomes" id="UP000298030"/>
    </source>
</evidence>
<evidence type="ECO:0008006" key="7">
    <source>
        <dbReference type="Google" id="ProtNLM"/>
    </source>
</evidence>
<feature type="compositionally biased region" description="Pro residues" evidence="2">
    <location>
        <begin position="246"/>
        <end position="258"/>
    </location>
</feature>
<feature type="region of interest" description="Disordered" evidence="2">
    <location>
        <begin position="352"/>
        <end position="407"/>
    </location>
</feature>
<comment type="caution">
    <text evidence="5">The sequence shown here is derived from an EMBL/GenBank/DDBJ whole genome shotgun (WGS) entry which is preliminary data.</text>
</comment>
<dbReference type="AlphaFoldDB" id="A0A4Y7TIJ0"/>
<proteinExistence type="predicted"/>
<evidence type="ECO:0000259" key="3">
    <source>
        <dbReference type="Pfam" id="PF08729"/>
    </source>
</evidence>
<feature type="compositionally biased region" description="Gly residues" evidence="2">
    <location>
        <begin position="41"/>
        <end position="55"/>
    </location>
</feature>
<dbReference type="OrthoDB" id="5576775at2759"/>
<feature type="compositionally biased region" description="Basic and acidic residues" evidence="2">
    <location>
        <begin position="638"/>
        <end position="652"/>
    </location>
</feature>
<dbReference type="InterPro" id="IPR014840">
    <property type="entry name" value="HRD"/>
</dbReference>
<feature type="compositionally biased region" description="Polar residues" evidence="2">
    <location>
        <begin position="87"/>
        <end position="120"/>
    </location>
</feature>
<organism evidence="5 6">
    <name type="scientific">Coprinellus micaceus</name>
    <name type="common">Glistening ink-cap mushroom</name>
    <name type="synonym">Coprinus micaceus</name>
    <dbReference type="NCBI Taxonomy" id="71717"/>
    <lineage>
        <taxon>Eukaryota</taxon>
        <taxon>Fungi</taxon>
        <taxon>Dikarya</taxon>
        <taxon>Basidiomycota</taxon>
        <taxon>Agaricomycotina</taxon>
        <taxon>Agaricomycetes</taxon>
        <taxon>Agaricomycetidae</taxon>
        <taxon>Agaricales</taxon>
        <taxon>Agaricineae</taxon>
        <taxon>Psathyrellaceae</taxon>
        <taxon>Coprinellus</taxon>
    </lineage>
</organism>
<accession>A0A4Y7TIJ0</accession>
<dbReference type="Pfam" id="PF14075">
    <property type="entry name" value="UBN_AB"/>
    <property type="match status" value="1"/>
</dbReference>
<dbReference type="EMBL" id="QPFP01000011">
    <property type="protein sequence ID" value="TEB33986.1"/>
    <property type="molecule type" value="Genomic_DNA"/>
</dbReference>
<feature type="domain" description="Ubinuclein middle" evidence="4">
    <location>
        <begin position="478"/>
        <end position="716"/>
    </location>
</feature>
<keyword evidence="1" id="KW-0597">Phosphoprotein</keyword>
<feature type="domain" description="Hpc2-related" evidence="3">
    <location>
        <begin position="311"/>
        <end position="349"/>
    </location>
</feature>
<feature type="compositionally biased region" description="Basic and acidic residues" evidence="2">
    <location>
        <begin position="615"/>
        <end position="625"/>
    </location>
</feature>